<reference evidence="7" key="1">
    <citation type="journal article" date="2019" name="Int. J. Syst. Evol. Microbiol.">
        <title>The Global Catalogue of Microorganisms (GCM) 10K type strain sequencing project: providing services to taxonomists for standard genome sequencing and annotation.</title>
        <authorList>
            <consortium name="The Broad Institute Genomics Platform"/>
            <consortium name="The Broad Institute Genome Sequencing Center for Infectious Disease"/>
            <person name="Wu L."/>
            <person name="Ma J."/>
        </authorList>
    </citation>
    <scope>NUCLEOTIDE SEQUENCE [LARGE SCALE GENOMIC DNA]</scope>
    <source>
        <strain evidence="7">NBRC 102407</strain>
    </source>
</reference>
<dbReference type="PANTHER" id="PTHR30419:SF30">
    <property type="entry name" value="LYSR FAMILY TRANSCRIPTIONAL REGULATOR"/>
    <property type="match status" value="1"/>
</dbReference>
<protein>
    <submittedName>
        <fullName evidence="6">Transcriptional regulator</fullName>
    </submittedName>
</protein>
<dbReference type="Pfam" id="PF03466">
    <property type="entry name" value="LysR_substrate"/>
    <property type="match status" value="1"/>
</dbReference>
<dbReference type="RefSeq" id="WP_284189390.1">
    <property type="nucleotide sequence ID" value="NZ_BSPX01000078.1"/>
</dbReference>
<dbReference type="InterPro" id="IPR050950">
    <property type="entry name" value="HTH-type_LysR_regulators"/>
</dbReference>
<dbReference type="InterPro" id="IPR036390">
    <property type="entry name" value="WH_DNA-bd_sf"/>
</dbReference>
<dbReference type="Gene3D" id="3.40.190.290">
    <property type="match status" value="1"/>
</dbReference>
<dbReference type="PRINTS" id="PR00039">
    <property type="entry name" value="HTHLYSR"/>
</dbReference>
<dbReference type="Pfam" id="PF00126">
    <property type="entry name" value="HTH_1"/>
    <property type="match status" value="1"/>
</dbReference>
<sequence length="299" mass="32877">MDLHHLRHLIAVAEHQSFRKAADALCITQPALSRSLQALEQELGVRLIDRQGRRNAPTAYGALVVERARRIVAEMKELTRSVELLKRADLGSIAVGFGPTPAAILMQPFLARMTCDHPRLQVRIARGAVDLLVQALRNEAIDIAIVDQRALTPADDLTIEPAGRLRGGFLCRVGHPLDGQAPITLDALRAFPVASTPLSDELARLLVDQLGPDAHPARLVTVASEDIHSLLDLVEATDTVFFGIFACARARIAAGRVREIRIQPHAERLGHYALVTLAGRTEAPALRLFRDFVRQHFME</sequence>
<dbReference type="InterPro" id="IPR005119">
    <property type="entry name" value="LysR_subst-bd"/>
</dbReference>
<dbReference type="EMBL" id="BSPX01000078">
    <property type="protein sequence ID" value="GLT24226.1"/>
    <property type="molecule type" value="Genomic_DNA"/>
</dbReference>
<evidence type="ECO:0000256" key="2">
    <source>
        <dbReference type="ARBA" id="ARBA00023015"/>
    </source>
</evidence>
<dbReference type="Proteomes" id="UP001157167">
    <property type="component" value="Unassembled WGS sequence"/>
</dbReference>
<gene>
    <name evidence="6" type="ORF">GCM10007933_37000</name>
</gene>
<keyword evidence="7" id="KW-1185">Reference proteome</keyword>
<evidence type="ECO:0000256" key="4">
    <source>
        <dbReference type="ARBA" id="ARBA00023163"/>
    </source>
</evidence>
<evidence type="ECO:0000256" key="1">
    <source>
        <dbReference type="ARBA" id="ARBA00009437"/>
    </source>
</evidence>
<dbReference type="InterPro" id="IPR036388">
    <property type="entry name" value="WH-like_DNA-bd_sf"/>
</dbReference>
<keyword evidence="3" id="KW-0238">DNA-binding</keyword>
<dbReference type="PANTHER" id="PTHR30419">
    <property type="entry name" value="HTH-TYPE TRANSCRIPTIONAL REGULATOR YBHD"/>
    <property type="match status" value="1"/>
</dbReference>
<keyword evidence="2" id="KW-0805">Transcription regulation</keyword>
<name>A0ABQ6FIL0_9RHOO</name>
<organism evidence="6 7">
    <name type="scientific">Zoogloea oryzae</name>
    <dbReference type="NCBI Taxonomy" id="310767"/>
    <lineage>
        <taxon>Bacteria</taxon>
        <taxon>Pseudomonadati</taxon>
        <taxon>Pseudomonadota</taxon>
        <taxon>Betaproteobacteria</taxon>
        <taxon>Rhodocyclales</taxon>
        <taxon>Zoogloeaceae</taxon>
        <taxon>Zoogloea</taxon>
    </lineage>
</organism>
<evidence type="ECO:0000256" key="3">
    <source>
        <dbReference type="ARBA" id="ARBA00023125"/>
    </source>
</evidence>
<comment type="similarity">
    <text evidence="1">Belongs to the LysR transcriptional regulatory family.</text>
</comment>
<feature type="domain" description="HTH lysR-type" evidence="5">
    <location>
        <begin position="1"/>
        <end position="58"/>
    </location>
</feature>
<evidence type="ECO:0000313" key="7">
    <source>
        <dbReference type="Proteomes" id="UP001157167"/>
    </source>
</evidence>
<evidence type="ECO:0000259" key="5">
    <source>
        <dbReference type="PROSITE" id="PS50931"/>
    </source>
</evidence>
<dbReference type="Gene3D" id="1.10.10.10">
    <property type="entry name" value="Winged helix-like DNA-binding domain superfamily/Winged helix DNA-binding domain"/>
    <property type="match status" value="1"/>
</dbReference>
<proteinExistence type="inferred from homology"/>
<dbReference type="SUPFAM" id="SSF46785">
    <property type="entry name" value="Winged helix' DNA-binding domain"/>
    <property type="match status" value="1"/>
</dbReference>
<dbReference type="SUPFAM" id="SSF53850">
    <property type="entry name" value="Periplasmic binding protein-like II"/>
    <property type="match status" value="1"/>
</dbReference>
<dbReference type="InterPro" id="IPR000847">
    <property type="entry name" value="LysR_HTH_N"/>
</dbReference>
<comment type="caution">
    <text evidence="6">The sequence shown here is derived from an EMBL/GenBank/DDBJ whole genome shotgun (WGS) entry which is preliminary data.</text>
</comment>
<dbReference type="PROSITE" id="PS50931">
    <property type="entry name" value="HTH_LYSR"/>
    <property type="match status" value="1"/>
</dbReference>
<evidence type="ECO:0000313" key="6">
    <source>
        <dbReference type="EMBL" id="GLT24226.1"/>
    </source>
</evidence>
<accession>A0ABQ6FIL0</accession>
<keyword evidence="4" id="KW-0804">Transcription</keyword>